<evidence type="ECO:0000313" key="4">
    <source>
        <dbReference type="Proteomes" id="UP000561617"/>
    </source>
</evidence>
<evidence type="ECO:0000259" key="2">
    <source>
        <dbReference type="PROSITE" id="PS50263"/>
    </source>
</evidence>
<organism evidence="3 4">
    <name type="scientific">Listeria immobilis</name>
    <dbReference type="NCBI Taxonomy" id="2713502"/>
    <lineage>
        <taxon>Bacteria</taxon>
        <taxon>Bacillati</taxon>
        <taxon>Bacillota</taxon>
        <taxon>Bacilli</taxon>
        <taxon>Bacillales</taxon>
        <taxon>Listeriaceae</taxon>
        <taxon>Listeria</taxon>
    </lineage>
</organism>
<dbReference type="Proteomes" id="UP000561617">
    <property type="component" value="Unassembled WGS sequence"/>
</dbReference>
<evidence type="ECO:0000256" key="1">
    <source>
        <dbReference type="ARBA" id="ARBA00022801"/>
    </source>
</evidence>
<dbReference type="InterPro" id="IPR036526">
    <property type="entry name" value="C-N_Hydrolase_sf"/>
</dbReference>
<sequence>MLKIALVQKKAVANNKLANLDLAIQHIETAAKNGADLVLFPEMWSNGYAPPFDKAFDYPLHPDFKKERAMWLDEAVTIDSEYVKVLREQAKQHHIGICATYLSKIGEKRQNTAIIIDRNGAIILDYAKVHTCDFSLECLIDSGNEFQVCEFEGIKLGVMICFDREFPESARTLMLKGAEIILVPNACDMNPARLNQLNARAFENMVGVAMANYPGENWGQSCAFSPVVFDSDGKYIDNVIFQAEASSEAIYMAEFNVAEIRNFRRTEVWGNAYRKPQTYASLVNEEVMEPFKRKEKN</sequence>
<dbReference type="Gene3D" id="3.60.110.10">
    <property type="entry name" value="Carbon-nitrogen hydrolase"/>
    <property type="match status" value="1"/>
</dbReference>
<dbReference type="InterPro" id="IPR050345">
    <property type="entry name" value="Aliph_Amidase/BUP"/>
</dbReference>
<dbReference type="GO" id="GO:0016811">
    <property type="term" value="F:hydrolase activity, acting on carbon-nitrogen (but not peptide) bonds, in linear amides"/>
    <property type="evidence" value="ECO:0007669"/>
    <property type="project" value="TreeGrafter"/>
</dbReference>
<dbReference type="CDD" id="cd07197">
    <property type="entry name" value="nitrilase"/>
    <property type="match status" value="1"/>
</dbReference>
<dbReference type="AlphaFoldDB" id="A0A7X1C9M3"/>
<dbReference type="Pfam" id="PF00795">
    <property type="entry name" value="CN_hydrolase"/>
    <property type="match status" value="1"/>
</dbReference>
<dbReference type="PROSITE" id="PS50263">
    <property type="entry name" value="CN_HYDROLASE"/>
    <property type="match status" value="1"/>
</dbReference>
<feature type="domain" description="CN hydrolase" evidence="2">
    <location>
        <begin position="2"/>
        <end position="257"/>
    </location>
</feature>
<dbReference type="SUPFAM" id="SSF56317">
    <property type="entry name" value="Carbon-nitrogen hydrolase"/>
    <property type="match status" value="1"/>
</dbReference>
<gene>
    <name evidence="3" type="ORF">HCJ38_10695</name>
</gene>
<dbReference type="PANTHER" id="PTHR43674:SF16">
    <property type="entry name" value="CARBON-NITROGEN FAMILY, PUTATIVE (AFU_ORTHOLOGUE AFUA_5G02350)-RELATED"/>
    <property type="match status" value="1"/>
</dbReference>
<proteinExistence type="predicted"/>
<keyword evidence="1 3" id="KW-0378">Hydrolase</keyword>
<dbReference type="RefSeq" id="WP_185381290.1">
    <property type="nucleotide sequence ID" value="NZ_JAASTW010000013.1"/>
</dbReference>
<dbReference type="EMBL" id="JAASTW010000013">
    <property type="protein sequence ID" value="MBC1489467.1"/>
    <property type="molecule type" value="Genomic_DNA"/>
</dbReference>
<accession>A0A7X1C9M3</accession>
<name>A0A7X1C9M3_9LIST</name>
<dbReference type="PANTHER" id="PTHR43674">
    <property type="entry name" value="NITRILASE C965.09-RELATED"/>
    <property type="match status" value="1"/>
</dbReference>
<protein>
    <submittedName>
        <fullName evidence="3">Carbon-nitrogen hydrolase family protein</fullName>
    </submittedName>
</protein>
<reference evidence="3 4" key="1">
    <citation type="submission" date="2020-03" db="EMBL/GenBank/DDBJ databases">
        <title>Soil Listeria distribution.</title>
        <authorList>
            <person name="Liao J."/>
            <person name="Wiedmann M."/>
        </authorList>
    </citation>
    <scope>NUCLEOTIDE SEQUENCE [LARGE SCALE GENOMIC DNA]</scope>
    <source>
        <strain evidence="3 4">FSL L7-1554</strain>
    </source>
</reference>
<evidence type="ECO:0000313" key="3">
    <source>
        <dbReference type="EMBL" id="MBC1489467.1"/>
    </source>
</evidence>
<dbReference type="InterPro" id="IPR003010">
    <property type="entry name" value="C-N_Hydrolase"/>
</dbReference>
<comment type="caution">
    <text evidence="3">The sequence shown here is derived from an EMBL/GenBank/DDBJ whole genome shotgun (WGS) entry which is preliminary data.</text>
</comment>